<gene>
    <name evidence="3" type="ORF">C8F04DRAFT_1403321</name>
</gene>
<feature type="region of interest" description="Disordered" evidence="1">
    <location>
        <begin position="220"/>
        <end position="241"/>
    </location>
</feature>
<feature type="chain" id="PRO_5041911600" evidence="2">
    <location>
        <begin position="18"/>
        <end position="241"/>
    </location>
</feature>
<evidence type="ECO:0000313" key="3">
    <source>
        <dbReference type="EMBL" id="KAJ7020829.1"/>
    </source>
</evidence>
<dbReference type="EMBL" id="JARJCM010000249">
    <property type="protein sequence ID" value="KAJ7020829.1"/>
    <property type="molecule type" value="Genomic_DNA"/>
</dbReference>
<evidence type="ECO:0000313" key="4">
    <source>
        <dbReference type="Proteomes" id="UP001218188"/>
    </source>
</evidence>
<proteinExistence type="predicted"/>
<keyword evidence="4" id="KW-1185">Reference proteome</keyword>
<organism evidence="3 4">
    <name type="scientific">Mycena alexandri</name>
    <dbReference type="NCBI Taxonomy" id="1745969"/>
    <lineage>
        <taxon>Eukaryota</taxon>
        <taxon>Fungi</taxon>
        <taxon>Dikarya</taxon>
        <taxon>Basidiomycota</taxon>
        <taxon>Agaricomycotina</taxon>
        <taxon>Agaricomycetes</taxon>
        <taxon>Agaricomycetidae</taxon>
        <taxon>Agaricales</taxon>
        <taxon>Marasmiineae</taxon>
        <taxon>Mycenaceae</taxon>
        <taxon>Mycena</taxon>
    </lineage>
</organism>
<evidence type="ECO:0000256" key="2">
    <source>
        <dbReference type="SAM" id="SignalP"/>
    </source>
</evidence>
<feature type="signal peptide" evidence="2">
    <location>
        <begin position="1"/>
        <end position="17"/>
    </location>
</feature>
<sequence>MLGFLSIASVLLTAVVASPVAFITPSTNLSALFGNRVRINDGSGLALTVDSGYPTVPDFTPVNGFAAMSAATLSPQDWTFVPQDTNTFLIQSAMFPTMFLSYASFGAPATTPIHSQVVLRGQGNAAIFSLQTIGTGTTVNILIPATGKVLSSWTTTLTDTNTPVTVTNAQAGSIRQTFSIPVVVVTSLTFLCLPFAHQSPTSPMFPSLREHLAPARNCRHVRPQQRDSSSHVPGPSFPPSG</sequence>
<evidence type="ECO:0000256" key="1">
    <source>
        <dbReference type="SAM" id="MobiDB-lite"/>
    </source>
</evidence>
<keyword evidence="2" id="KW-0732">Signal</keyword>
<dbReference type="SUPFAM" id="SSF50370">
    <property type="entry name" value="Ricin B-like lectins"/>
    <property type="match status" value="1"/>
</dbReference>
<comment type="caution">
    <text evidence="3">The sequence shown here is derived from an EMBL/GenBank/DDBJ whole genome shotgun (WGS) entry which is preliminary data.</text>
</comment>
<name>A0AAD6WTX5_9AGAR</name>
<dbReference type="AlphaFoldDB" id="A0AAD6WTX5"/>
<dbReference type="Proteomes" id="UP001218188">
    <property type="component" value="Unassembled WGS sequence"/>
</dbReference>
<dbReference type="Gene3D" id="2.80.10.50">
    <property type="match status" value="1"/>
</dbReference>
<reference evidence="3" key="1">
    <citation type="submission" date="2023-03" db="EMBL/GenBank/DDBJ databases">
        <title>Massive genome expansion in bonnet fungi (Mycena s.s.) driven by repeated elements and novel gene families across ecological guilds.</title>
        <authorList>
            <consortium name="Lawrence Berkeley National Laboratory"/>
            <person name="Harder C.B."/>
            <person name="Miyauchi S."/>
            <person name="Viragh M."/>
            <person name="Kuo A."/>
            <person name="Thoen E."/>
            <person name="Andreopoulos B."/>
            <person name="Lu D."/>
            <person name="Skrede I."/>
            <person name="Drula E."/>
            <person name="Henrissat B."/>
            <person name="Morin E."/>
            <person name="Kohler A."/>
            <person name="Barry K."/>
            <person name="LaButti K."/>
            <person name="Morin E."/>
            <person name="Salamov A."/>
            <person name="Lipzen A."/>
            <person name="Mereny Z."/>
            <person name="Hegedus B."/>
            <person name="Baldrian P."/>
            <person name="Stursova M."/>
            <person name="Weitz H."/>
            <person name="Taylor A."/>
            <person name="Grigoriev I.V."/>
            <person name="Nagy L.G."/>
            <person name="Martin F."/>
            <person name="Kauserud H."/>
        </authorList>
    </citation>
    <scope>NUCLEOTIDE SEQUENCE</scope>
    <source>
        <strain evidence="3">CBHHK200</strain>
    </source>
</reference>
<protein>
    <submittedName>
        <fullName evidence="3">Uncharacterized protein</fullName>
    </submittedName>
</protein>
<dbReference type="InterPro" id="IPR035992">
    <property type="entry name" value="Ricin_B-like_lectins"/>
</dbReference>
<accession>A0AAD6WTX5</accession>